<dbReference type="GO" id="GO:0005881">
    <property type="term" value="C:cytoplasmic microtubule"/>
    <property type="evidence" value="ECO:0007669"/>
    <property type="project" value="TreeGrafter"/>
</dbReference>
<gene>
    <name evidence="7" type="ORF">MEDL_23997</name>
</gene>
<dbReference type="AlphaFoldDB" id="A0A8S3RKG2"/>
<name>A0A8S3RKG2_MYTED</name>
<evidence type="ECO:0000256" key="2">
    <source>
        <dbReference type="ARBA" id="ARBA00022490"/>
    </source>
</evidence>
<sequence>MGDKKNDMDRIGLFQEMGYVTIGDKYKSAGQVAFNDASQKGKQMLPGGSKDRSALQAGYFTDKFGRVFESEGYSDPIKLRRQHRLREAQKNIVKSAFLPSSGEKKMSGLGSHYGTLSGPIGALSPQAKPGKPHKTSGKNFMTNPGKRGTGFGYLGVTLGQYPKYQNEPYEVHKDITKIDYNIKCHNYVGITLGDYPKYQGDSYSRAREITKKELAAHKAALKGDSFKLNMHPKSYFDSNPYHTDKPMSRKGSASITKKLDGPKFKPSNPGKRPAGCKAGTFDPYPSHSADPYKMKIHRPVNVVNKSGKIFVPSQGPKTTPSVSIVDQNVMRTINIQNYRSVSSIV</sequence>
<evidence type="ECO:0000256" key="3">
    <source>
        <dbReference type="ARBA" id="ARBA00023212"/>
    </source>
</evidence>
<keyword evidence="3" id="KW-0206">Cytoskeleton</keyword>
<comment type="caution">
    <text evidence="7">The sequence shown here is derived from an EMBL/GenBank/DDBJ whole genome shotgun (WGS) entry which is preliminary data.</text>
</comment>
<dbReference type="GO" id="GO:0005813">
    <property type="term" value="C:centrosome"/>
    <property type="evidence" value="ECO:0007669"/>
    <property type="project" value="UniProtKB-SubCell"/>
</dbReference>
<keyword evidence="8" id="KW-1185">Reference proteome</keyword>
<dbReference type="Pfam" id="PF15239">
    <property type="entry name" value="CFAP96-like"/>
    <property type="match status" value="2"/>
</dbReference>
<feature type="region of interest" description="Disordered" evidence="6">
    <location>
        <begin position="238"/>
        <end position="282"/>
    </location>
</feature>
<dbReference type="EMBL" id="CAJPWZ010001216">
    <property type="protein sequence ID" value="CAG2209882.1"/>
    <property type="molecule type" value="Genomic_DNA"/>
</dbReference>
<dbReference type="PANTHER" id="PTHR31144:SF1">
    <property type="entry name" value="UPF0602 PROTEIN C4ORF47"/>
    <property type="match status" value="1"/>
</dbReference>
<dbReference type="PANTHER" id="PTHR31144">
    <property type="entry name" value="UPF0602 PROTEIN C4ORF47"/>
    <property type="match status" value="1"/>
</dbReference>
<dbReference type="OrthoDB" id="283553at2759"/>
<evidence type="ECO:0000313" key="7">
    <source>
        <dbReference type="EMBL" id="CAG2209882.1"/>
    </source>
</evidence>
<organism evidence="7 8">
    <name type="scientific">Mytilus edulis</name>
    <name type="common">Blue mussel</name>
    <dbReference type="NCBI Taxonomy" id="6550"/>
    <lineage>
        <taxon>Eukaryota</taxon>
        <taxon>Metazoa</taxon>
        <taxon>Spiralia</taxon>
        <taxon>Lophotrochozoa</taxon>
        <taxon>Mollusca</taxon>
        <taxon>Bivalvia</taxon>
        <taxon>Autobranchia</taxon>
        <taxon>Pteriomorphia</taxon>
        <taxon>Mytilida</taxon>
        <taxon>Mytiloidea</taxon>
        <taxon>Mytilidae</taxon>
        <taxon>Mytilinae</taxon>
        <taxon>Mytilus</taxon>
    </lineage>
</organism>
<evidence type="ECO:0000313" key="8">
    <source>
        <dbReference type="Proteomes" id="UP000683360"/>
    </source>
</evidence>
<comment type="subcellular location">
    <subcellularLocation>
        <location evidence="1">Cytoplasm</location>
        <location evidence="1">Cytoskeleton</location>
        <location evidence="1">Microtubule organizing center</location>
        <location evidence="1">Centrosome</location>
    </subcellularLocation>
</comment>
<protein>
    <recommendedName>
        <fullName evidence="5">Cilia-and flagella-associated protein 96</fullName>
    </recommendedName>
</protein>
<evidence type="ECO:0000256" key="5">
    <source>
        <dbReference type="ARBA" id="ARBA00035693"/>
    </source>
</evidence>
<reference evidence="7" key="1">
    <citation type="submission" date="2021-03" db="EMBL/GenBank/DDBJ databases">
        <authorList>
            <person name="Bekaert M."/>
        </authorList>
    </citation>
    <scope>NUCLEOTIDE SEQUENCE</scope>
</reference>
<evidence type="ECO:0000256" key="4">
    <source>
        <dbReference type="ARBA" id="ARBA00035656"/>
    </source>
</evidence>
<keyword evidence="2" id="KW-0963">Cytoplasm</keyword>
<evidence type="ECO:0000256" key="6">
    <source>
        <dbReference type="SAM" id="MobiDB-lite"/>
    </source>
</evidence>
<comment type="similarity">
    <text evidence="4">Belongs to the CFAP96 family.</text>
</comment>
<dbReference type="Proteomes" id="UP000683360">
    <property type="component" value="Unassembled WGS sequence"/>
</dbReference>
<evidence type="ECO:0000256" key="1">
    <source>
        <dbReference type="ARBA" id="ARBA00004300"/>
    </source>
</evidence>
<accession>A0A8S3RKG2</accession>
<proteinExistence type="inferred from homology"/>
<dbReference type="InterPro" id="IPR029358">
    <property type="entry name" value="CFAP96"/>
</dbReference>